<accession>A0A7W7ILZ3</accession>
<dbReference type="Gene3D" id="3.40.50.300">
    <property type="entry name" value="P-loop containing nucleotide triphosphate hydrolases"/>
    <property type="match status" value="1"/>
</dbReference>
<dbReference type="GO" id="GO:0000155">
    <property type="term" value="F:phosphorelay sensor kinase activity"/>
    <property type="evidence" value="ECO:0007669"/>
    <property type="project" value="InterPro"/>
</dbReference>
<evidence type="ECO:0000313" key="2">
    <source>
        <dbReference type="EMBL" id="MBB4796814.1"/>
    </source>
</evidence>
<name>A0A7W7ILZ3_9CAUL</name>
<sequence length="143" mass="14937">MTAAMQPLHATAVARHTPAGWRGVLIQGPSGVGKSDLALKLIGQGWRLIADDWTHVWASGGALYAAAPATITGKIEVRGLGIVAAPLWPLTRIMLAVACTHEAIERLPEAAAWTWDGISIPQLRLDPRPASAGQVVATALAAL</sequence>
<reference evidence="2 3" key="1">
    <citation type="submission" date="2020-08" db="EMBL/GenBank/DDBJ databases">
        <title>Functional genomics of gut bacteria from endangered species of beetles.</title>
        <authorList>
            <person name="Carlos-Shanley C."/>
        </authorList>
    </citation>
    <scope>NUCLEOTIDE SEQUENCE [LARGE SCALE GENOMIC DNA]</scope>
    <source>
        <strain evidence="2 3">S00123</strain>
    </source>
</reference>
<keyword evidence="3" id="KW-1185">Reference proteome</keyword>
<dbReference type="Pfam" id="PF07475">
    <property type="entry name" value="Hpr_kinase_C"/>
    <property type="match status" value="1"/>
</dbReference>
<dbReference type="SUPFAM" id="SSF53795">
    <property type="entry name" value="PEP carboxykinase-like"/>
    <property type="match status" value="1"/>
</dbReference>
<dbReference type="CDD" id="cd01918">
    <property type="entry name" value="HprK_C"/>
    <property type="match status" value="1"/>
</dbReference>
<keyword evidence="2" id="KW-0808">Transferase</keyword>
<keyword evidence="2" id="KW-0418">Kinase</keyword>
<dbReference type="GO" id="GO:0005524">
    <property type="term" value="F:ATP binding"/>
    <property type="evidence" value="ECO:0007669"/>
    <property type="project" value="InterPro"/>
</dbReference>
<gene>
    <name evidence="2" type="ORF">HNP32_000528</name>
</gene>
<evidence type="ECO:0000259" key="1">
    <source>
        <dbReference type="Pfam" id="PF07475"/>
    </source>
</evidence>
<dbReference type="GO" id="GO:0006109">
    <property type="term" value="P:regulation of carbohydrate metabolic process"/>
    <property type="evidence" value="ECO:0007669"/>
    <property type="project" value="InterPro"/>
</dbReference>
<evidence type="ECO:0000313" key="3">
    <source>
        <dbReference type="Proteomes" id="UP000539957"/>
    </source>
</evidence>
<organism evidence="2 3">
    <name type="scientific">Brevundimonas bullata</name>
    <dbReference type="NCBI Taxonomy" id="13160"/>
    <lineage>
        <taxon>Bacteria</taxon>
        <taxon>Pseudomonadati</taxon>
        <taxon>Pseudomonadota</taxon>
        <taxon>Alphaproteobacteria</taxon>
        <taxon>Caulobacterales</taxon>
        <taxon>Caulobacteraceae</taxon>
        <taxon>Brevundimonas</taxon>
    </lineage>
</organism>
<dbReference type="InterPro" id="IPR011104">
    <property type="entry name" value="Hpr_kin/Pase_C"/>
</dbReference>
<proteinExistence type="predicted"/>
<dbReference type="AlphaFoldDB" id="A0A7W7ILZ3"/>
<comment type="caution">
    <text evidence="2">The sequence shown here is derived from an EMBL/GenBank/DDBJ whole genome shotgun (WGS) entry which is preliminary data.</text>
</comment>
<dbReference type="InterPro" id="IPR027417">
    <property type="entry name" value="P-loop_NTPase"/>
</dbReference>
<dbReference type="Proteomes" id="UP000539957">
    <property type="component" value="Unassembled WGS sequence"/>
</dbReference>
<dbReference type="EMBL" id="JACHKY010000001">
    <property type="protein sequence ID" value="MBB4796814.1"/>
    <property type="molecule type" value="Genomic_DNA"/>
</dbReference>
<dbReference type="RefSeq" id="WP_184266784.1">
    <property type="nucleotide sequence ID" value="NZ_JACHKY010000001.1"/>
</dbReference>
<protein>
    <submittedName>
        <fullName evidence="2">Serine kinase of HPr protein (Carbohydrate metabolism regulator)</fullName>
    </submittedName>
</protein>
<feature type="domain" description="HPr kinase/phosphorylase C-terminal" evidence="1">
    <location>
        <begin position="23"/>
        <end position="83"/>
    </location>
</feature>